<comment type="caution">
    <text evidence="7">The sequence shown here is derived from an EMBL/GenBank/DDBJ whole genome shotgun (WGS) entry which is preliminary data.</text>
</comment>
<dbReference type="PRINTS" id="PR01021">
    <property type="entry name" value="OMPADOMAIN"/>
</dbReference>
<dbReference type="InterPro" id="IPR036737">
    <property type="entry name" value="OmpA-like_sf"/>
</dbReference>
<evidence type="ECO:0000256" key="5">
    <source>
        <dbReference type="SAM" id="SignalP"/>
    </source>
</evidence>
<evidence type="ECO:0000256" key="2">
    <source>
        <dbReference type="ARBA" id="ARBA00023136"/>
    </source>
</evidence>
<sequence>MAKLTTLLSALFVFTCFTSFSTFANSTIHPQSTERIVLNLQFDTASAVIRPGFEEELQTIADRIKGLNAPSIKLEGFTDSQDKQENNIPLSEHRAYEVAKVLADYAQLDIHQFRWIGIGELNPIANNNTAEGRSRNRRVELVISLPSDE</sequence>
<feature type="chain" id="PRO_5036978127" description="OmpA-like domain-containing protein" evidence="5">
    <location>
        <begin position="25"/>
        <end position="149"/>
    </location>
</feature>
<dbReference type="PANTHER" id="PTHR30329">
    <property type="entry name" value="STATOR ELEMENT OF FLAGELLAR MOTOR COMPLEX"/>
    <property type="match status" value="1"/>
</dbReference>
<comment type="subcellular location">
    <subcellularLocation>
        <location evidence="1">Cell outer membrane</location>
    </subcellularLocation>
</comment>
<evidence type="ECO:0000256" key="4">
    <source>
        <dbReference type="PROSITE-ProRule" id="PRU00473"/>
    </source>
</evidence>
<keyword evidence="8" id="KW-1185">Reference proteome</keyword>
<organism evidence="7 8">
    <name type="scientific">Shewanella gelidii</name>
    <dbReference type="NCBI Taxonomy" id="1642821"/>
    <lineage>
        <taxon>Bacteria</taxon>
        <taxon>Pseudomonadati</taxon>
        <taxon>Pseudomonadota</taxon>
        <taxon>Gammaproteobacteria</taxon>
        <taxon>Alteromonadales</taxon>
        <taxon>Shewanellaceae</taxon>
        <taxon>Shewanella</taxon>
    </lineage>
</organism>
<evidence type="ECO:0000256" key="3">
    <source>
        <dbReference type="ARBA" id="ARBA00023237"/>
    </source>
</evidence>
<protein>
    <recommendedName>
        <fullName evidence="6">OmpA-like domain-containing protein</fullName>
    </recommendedName>
</protein>
<dbReference type="RefSeq" id="WP_188922931.1">
    <property type="nucleotide sequence ID" value="NZ_BMPZ01000015.1"/>
</dbReference>
<keyword evidence="3" id="KW-0998">Cell outer membrane</keyword>
<dbReference type="InterPro" id="IPR006665">
    <property type="entry name" value="OmpA-like"/>
</dbReference>
<dbReference type="GO" id="GO:0009279">
    <property type="term" value="C:cell outer membrane"/>
    <property type="evidence" value="ECO:0007669"/>
    <property type="project" value="UniProtKB-SubCell"/>
</dbReference>
<reference evidence="7" key="2">
    <citation type="submission" date="2020-09" db="EMBL/GenBank/DDBJ databases">
        <authorList>
            <person name="Sun Q."/>
            <person name="Ohkuma M."/>
        </authorList>
    </citation>
    <scope>NUCLEOTIDE SEQUENCE</scope>
    <source>
        <strain evidence="7">JCM 30804</strain>
    </source>
</reference>
<evidence type="ECO:0000256" key="1">
    <source>
        <dbReference type="ARBA" id="ARBA00004442"/>
    </source>
</evidence>
<evidence type="ECO:0000313" key="8">
    <source>
        <dbReference type="Proteomes" id="UP000613743"/>
    </source>
</evidence>
<dbReference type="PROSITE" id="PS51123">
    <property type="entry name" value="OMPA_2"/>
    <property type="match status" value="1"/>
</dbReference>
<feature type="domain" description="OmpA-like" evidence="6">
    <location>
        <begin position="29"/>
        <end position="147"/>
    </location>
</feature>
<proteinExistence type="predicted"/>
<dbReference type="CDD" id="cd07185">
    <property type="entry name" value="OmpA_C-like"/>
    <property type="match status" value="1"/>
</dbReference>
<dbReference type="InterPro" id="IPR050330">
    <property type="entry name" value="Bact_OuterMem_StrucFunc"/>
</dbReference>
<dbReference type="AlphaFoldDB" id="A0A917JYE4"/>
<reference evidence="7" key="1">
    <citation type="journal article" date="2014" name="Int. J. Syst. Evol. Microbiol.">
        <title>Complete genome sequence of Corynebacterium casei LMG S-19264T (=DSM 44701T), isolated from a smear-ripened cheese.</title>
        <authorList>
            <consortium name="US DOE Joint Genome Institute (JGI-PGF)"/>
            <person name="Walter F."/>
            <person name="Albersmeier A."/>
            <person name="Kalinowski J."/>
            <person name="Ruckert C."/>
        </authorList>
    </citation>
    <scope>NUCLEOTIDE SEQUENCE</scope>
    <source>
        <strain evidence="7">JCM 30804</strain>
    </source>
</reference>
<dbReference type="Gene3D" id="3.30.1330.60">
    <property type="entry name" value="OmpA-like domain"/>
    <property type="match status" value="1"/>
</dbReference>
<dbReference type="Proteomes" id="UP000613743">
    <property type="component" value="Unassembled WGS sequence"/>
</dbReference>
<dbReference type="EMBL" id="BMPZ01000015">
    <property type="protein sequence ID" value="GGI92708.1"/>
    <property type="molecule type" value="Genomic_DNA"/>
</dbReference>
<feature type="signal peptide" evidence="5">
    <location>
        <begin position="1"/>
        <end position="24"/>
    </location>
</feature>
<dbReference type="PANTHER" id="PTHR30329:SF21">
    <property type="entry name" value="LIPOPROTEIN YIAD-RELATED"/>
    <property type="match status" value="1"/>
</dbReference>
<evidence type="ECO:0000259" key="6">
    <source>
        <dbReference type="PROSITE" id="PS51123"/>
    </source>
</evidence>
<keyword evidence="5" id="KW-0732">Signal</keyword>
<name>A0A917JYE4_9GAMM</name>
<keyword evidence="2 4" id="KW-0472">Membrane</keyword>
<dbReference type="SUPFAM" id="SSF103088">
    <property type="entry name" value="OmpA-like"/>
    <property type="match status" value="1"/>
</dbReference>
<gene>
    <name evidence="7" type="ORF">GCM10009332_32490</name>
</gene>
<dbReference type="Pfam" id="PF00691">
    <property type="entry name" value="OmpA"/>
    <property type="match status" value="1"/>
</dbReference>
<dbReference type="InterPro" id="IPR006664">
    <property type="entry name" value="OMP_bac"/>
</dbReference>
<accession>A0A917JYE4</accession>
<evidence type="ECO:0000313" key="7">
    <source>
        <dbReference type="EMBL" id="GGI92708.1"/>
    </source>
</evidence>